<dbReference type="PROSITE" id="PS01359">
    <property type="entry name" value="ZF_PHD_1"/>
    <property type="match status" value="1"/>
</dbReference>
<keyword evidence="3 6" id="KW-0863">Zinc-finger</keyword>
<protein>
    <recommendedName>
        <fullName evidence="7">PHD-type domain-containing protein</fullName>
    </recommendedName>
</protein>
<reference evidence="8" key="1">
    <citation type="journal article" date="2023" name="G3 (Bethesda)">
        <title>A reference genome for the long-term kleptoplast-retaining sea slug Elysia crispata morphotype clarki.</title>
        <authorList>
            <person name="Eastman K.E."/>
            <person name="Pendleton A.L."/>
            <person name="Shaikh M.A."/>
            <person name="Suttiyut T."/>
            <person name="Ogas R."/>
            <person name="Tomko P."/>
            <person name="Gavelis G."/>
            <person name="Widhalm J.R."/>
            <person name="Wisecaver J.H."/>
        </authorList>
    </citation>
    <scope>NUCLEOTIDE SEQUENCE</scope>
    <source>
        <strain evidence="8">ECLA1</strain>
    </source>
</reference>
<evidence type="ECO:0000256" key="2">
    <source>
        <dbReference type="ARBA" id="ARBA00022723"/>
    </source>
</evidence>
<evidence type="ECO:0000256" key="6">
    <source>
        <dbReference type="PROSITE-ProRule" id="PRU00146"/>
    </source>
</evidence>
<dbReference type="Pfam" id="PF00628">
    <property type="entry name" value="PHD"/>
    <property type="match status" value="1"/>
</dbReference>
<keyword evidence="4" id="KW-0862">Zinc</keyword>
<evidence type="ECO:0000256" key="4">
    <source>
        <dbReference type="ARBA" id="ARBA00022833"/>
    </source>
</evidence>
<evidence type="ECO:0000256" key="1">
    <source>
        <dbReference type="ARBA" id="ARBA00004123"/>
    </source>
</evidence>
<dbReference type="InterPro" id="IPR019787">
    <property type="entry name" value="Znf_PHD-finger"/>
</dbReference>
<proteinExistence type="predicted"/>
<dbReference type="EMBL" id="JAWDGP010006977">
    <property type="protein sequence ID" value="KAK3732245.1"/>
    <property type="molecule type" value="Genomic_DNA"/>
</dbReference>
<keyword evidence="9" id="KW-1185">Reference proteome</keyword>
<dbReference type="GO" id="GO:0045893">
    <property type="term" value="P:positive regulation of DNA-templated transcription"/>
    <property type="evidence" value="ECO:0007669"/>
    <property type="project" value="TreeGrafter"/>
</dbReference>
<dbReference type="AlphaFoldDB" id="A0AAE0Y4I3"/>
<dbReference type="Gene3D" id="3.30.40.10">
    <property type="entry name" value="Zinc/RING finger domain, C3HC4 (zinc finger)"/>
    <property type="match status" value="1"/>
</dbReference>
<dbReference type="InterPro" id="IPR011011">
    <property type="entry name" value="Znf_FYVE_PHD"/>
</dbReference>
<evidence type="ECO:0000256" key="3">
    <source>
        <dbReference type="ARBA" id="ARBA00022771"/>
    </source>
</evidence>
<dbReference type="SMART" id="SM00249">
    <property type="entry name" value="PHD"/>
    <property type="match status" value="1"/>
</dbReference>
<dbReference type="Gene3D" id="2.40.70.10">
    <property type="entry name" value="Acid Proteases"/>
    <property type="match status" value="1"/>
</dbReference>
<evidence type="ECO:0000313" key="9">
    <source>
        <dbReference type="Proteomes" id="UP001283361"/>
    </source>
</evidence>
<dbReference type="InterPro" id="IPR019786">
    <property type="entry name" value="Zinc_finger_PHD-type_CS"/>
</dbReference>
<feature type="domain" description="PHD-type" evidence="7">
    <location>
        <begin position="363"/>
        <end position="412"/>
    </location>
</feature>
<dbReference type="InterPro" id="IPR001965">
    <property type="entry name" value="Znf_PHD"/>
</dbReference>
<dbReference type="GO" id="GO:0048188">
    <property type="term" value="C:Set1C/COMPASS complex"/>
    <property type="evidence" value="ECO:0007669"/>
    <property type="project" value="InterPro"/>
</dbReference>
<dbReference type="PROSITE" id="PS50016">
    <property type="entry name" value="ZF_PHD_2"/>
    <property type="match status" value="1"/>
</dbReference>
<dbReference type="InterPro" id="IPR013083">
    <property type="entry name" value="Znf_RING/FYVE/PHD"/>
</dbReference>
<evidence type="ECO:0000313" key="8">
    <source>
        <dbReference type="EMBL" id="KAK3732245.1"/>
    </source>
</evidence>
<comment type="subcellular location">
    <subcellularLocation>
        <location evidence="1">Nucleus</location>
    </subcellularLocation>
</comment>
<comment type="caution">
    <text evidence="8">The sequence shown here is derived from an EMBL/GenBank/DDBJ whole genome shotgun (WGS) entry which is preliminary data.</text>
</comment>
<name>A0AAE0Y4I3_9GAST</name>
<dbReference type="Proteomes" id="UP001283361">
    <property type="component" value="Unassembled WGS sequence"/>
</dbReference>
<sequence length="412" mass="45924">MSTAGENQTLTAYRVGPLSLELGKVTTKEFMYVAPIQDDMLLGMDFMGRYTPALDLKNRTMSIHNEVIPIRQREVRKPQCRAVSLLKDITLHPNTIINTQCQGELGEDGLFVIEIEEQLPVLGPRVLIDGNKHPLVCLVNLSDREVKLKKDTQIAKAYPISEVETKGAGGEYLEDRTCQGDAVVDKLPESMSSMFLEACKGLNLEQQNLVEQLLMTHAGVFAEDDLDLGTFTAVKHVIDTGTAMATNQNPHIASVQRQAQWLDVCPKENLQSEQAADQVVAPLYNWLKNGISPTQGDIAVSSPAAKFLWINKEMFIIEDGVMYKKEGEKKLVLVPKVLQEKIRNALPAWVRRVLSAPEGTGGEKFCICRLPDDGELMIQCDECLDWFHGSCVGVDKKKSRNIKRYYCPNCSS</sequence>
<gene>
    <name evidence="8" type="ORF">RRG08_030588</name>
</gene>
<organism evidence="8 9">
    <name type="scientific">Elysia crispata</name>
    <name type="common">lettuce slug</name>
    <dbReference type="NCBI Taxonomy" id="231223"/>
    <lineage>
        <taxon>Eukaryota</taxon>
        <taxon>Metazoa</taxon>
        <taxon>Spiralia</taxon>
        <taxon>Lophotrochozoa</taxon>
        <taxon>Mollusca</taxon>
        <taxon>Gastropoda</taxon>
        <taxon>Heterobranchia</taxon>
        <taxon>Euthyneura</taxon>
        <taxon>Panpulmonata</taxon>
        <taxon>Sacoglossa</taxon>
        <taxon>Placobranchoidea</taxon>
        <taxon>Plakobranchidae</taxon>
        <taxon>Elysia</taxon>
    </lineage>
</organism>
<keyword evidence="5" id="KW-0539">Nucleus</keyword>
<dbReference type="InterPro" id="IPR021109">
    <property type="entry name" value="Peptidase_aspartic_dom_sf"/>
</dbReference>
<dbReference type="PANTHER" id="PTHR46174:SF1">
    <property type="entry name" value="CXXC-TYPE ZINC FINGER PROTEIN 1"/>
    <property type="match status" value="1"/>
</dbReference>
<dbReference type="PANTHER" id="PTHR46174">
    <property type="entry name" value="CXXC-TYPE ZINC FINGER PROTEIN 1"/>
    <property type="match status" value="1"/>
</dbReference>
<evidence type="ECO:0000259" key="7">
    <source>
        <dbReference type="PROSITE" id="PS50016"/>
    </source>
</evidence>
<dbReference type="InterPro" id="IPR037869">
    <property type="entry name" value="Spp1/CFP1"/>
</dbReference>
<dbReference type="GO" id="GO:0008270">
    <property type="term" value="F:zinc ion binding"/>
    <property type="evidence" value="ECO:0007669"/>
    <property type="project" value="UniProtKB-KW"/>
</dbReference>
<keyword evidence="2" id="KW-0479">Metal-binding</keyword>
<accession>A0AAE0Y4I3</accession>
<evidence type="ECO:0000256" key="5">
    <source>
        <dbReference type="ARBA" id="ARBA00023242"/>
    </source>
</evidence>
<dbReference type="SUPFAM" id="SSF57903">
    <property type="entry name" value="FYVE/PHD zinc finger"/>
    <property type="match status" value="1"/>
</dbReference>